<dbReference type="RefSeq" id="WP_012194638.1">
    <property type="nucleotide sequence ID" value="NC_009976.1"/>
</dbReference>
<evidence type="ECO:0000313" key="1">
    <source>
        <dbReference type="EMBL" id="ABX08013.1"/>
    </source>
</evidence>
<protein>
    <submittedName>
        <fullName evidence="1">Uncharacterized protein</fullName>
    </submittedName>
</protein>
<dbReference type="EMBL" id="CP000878">
    <property type="protein sequence ID" value="ABX08013.1"/>
    <property type="molecule type" value="Genomic_DNA"/>
</dbReference>
<proteinExistence type="predicted"/>
<organism evidence="1 2">
    <name type="scientific">Prochlorococcus marinus (strain MIT 9211)</name>
    <dbReference type="NCBI Taxonomy" id="93059"/>
    <lineage>
        <taxon>Bacteria</taxon>
        <taxon>Bacillati</taxon>
        <taxon>Cyanobacteriota</taxon>
        <taxon>Cyanophyceae</taxon>
        <taxon>Synechococcales</taxon>
        <taxon>Prochlorococcaceae</taxon>
        <taxon>Prochlorococcus</taxon>
    </lineage>
</organism>
<evidence type="ECO:0000313" key="2">
    <source>
        <dbReference type="Proteomes" id="UP000000788"/>
    </source>
</evidence>
<accession>A9B9F8</accession>
<dbReference type="HOGENOM" id="CLU_150715_0_0_3"/>
<gene>
    <name evidence="1" type="ordered locus">P9211_00821</name>
</gene>
<name>A9B9F8_PROM4</name>
<dbReference type="KEGG" id="pmj:P9211_00821"/>
<sequence length="121" mass="13803">MSSQMSEREDLLSLEEIKRIDALDLSTIEKHHLRLIAHCLASFKSMSKSSSMKNFPSAESRLAWCTDQASLEGQEAFITLLLQQFIVAEKYLDKLAKLYEIQPLEITLDQLIAFTISESNH</sequence>
<dbReference type="OrthoDB" id="540726at2"/>
<dbReference type="AlphaFoldDB" id="A9B9F8"/>
<dbReference type="STRING" id="93059.P9211_00821"/>
<dbReference type="eggNOG" id="ENOG502ZRV9">
    <property type="taxonomic scope" value="Bacteria"/>
</dbReference>
<reference evidence="1 2" key="1">
    <citation type="journal article" date="2007" name="PLoS Genet.">
        <title>Patterns and implications of gene gain and loss in the evolution of Prochlorococcus.</title>
        <authorList>
            <person name="Kettler G.C."/>
            <person name="Martiny A.C."/>
            <person name="Huang K."/>
            <person name="Zucker J."/>
            <person name="Coleman M.L."/>
            <person name="Rodrigue S."/>
            <person name="Chen F."/>
            <person name="Lapidus A."/>
            <person name="Ferriera S."/>
            <person name="Johnson J."/>
            <person name="Steglich C."/>
            <person name="Church G.M."/>
            <person name="Richardson P."/>
            <person name="Chisholm S.W."/>
        </authorList>
    </citation>
    <scope>NUCLEOTIDE SEQUENCE [LARGE SCALE GENOMIC DNA]</scope>
    <source>
        <strain evidence="2">MIT 9211</strain>
    </source>
</reference>
<keyword evidence="2" id="KW-1185">Reference proteome</keyword>
<dbReference type="Proteomes" id="UP000000788">
    <property type="component" value="Chromosome"/>
</dbReference>